<proteinExistence type="predicted"/>
<name>A0A935JWK6_9RHOO</name>
<protein>
    <submittedName>
        <fullName evidence="1">Uncharacterized protein</fullName>
    </submittedName>
</protein>
<evidence type="ECO:0000313" key="2">
    <source>
        <dbReference type="Proteomes" id="UP000739411"/>
    </source>
</evidence>
<organism evidence="1 2">
    <name type="scientific">Candidatus Dechloromonas phosphorivorans</name>
    <dbReference type="NCBI Taxonomy" id="2899244"/>
    <lineage>
        <taxon>Bacteria</taxon>
        <taxon>Pseudomonadati</taxon>
        <taxon>Pseudomonadota</taxon>
        <taxon>Betaproteobacteria</taxon>
        <taxon>Rhodocyclales</taxon>
        <taxon>Azonexaceae</taxon>
        <taxon>Dechloromonas</taxon>
    </lineage>
</organism>
<dbReference type="EMBL" id="JADJMS010000003">
    <property type="protein sequence ID" value="MBK7413874.1"/>
    <property type="molecule type" value="Genomic_DNA"/>
</dbReference>
<dbReference type="Proteomes" id="UP000739411">
    <property type="component" value="Unassembled WGS sequence"/>
</dbReference>
<sequence>MLDPINAEAIKAANDLGVSRRDILLMEAANSKIASAVVAAAKSPPDGGNGSPSFEFKF</sequence>
<accession>A0A935JWK6</accession>
<comment type="caution">
    <text evidence="1">The sequence shown here is derived from an EMBL/GenBank/DDBJ whole genome shotgun (WGS) entry which is preliminary data.</text>
</comment>
<gene>
    <name evidence="1" type="ORF">IPJ38_00810</name>
</gene>
<dbReference type="AlphaFoldDB" id="A0A935JWK6"/>
<evidence type="ECO:0000313" key="1">
    <source>
        <dbReference type="EMBL" id="MBK7413874.1"/>
    </source>
</evidence>
<reference evidence="1 2" key="1">
    <citation type="submission" date="2020-10" db="EMBL/GenBank/DDBJ databases">
        <title>Connecting structure to function with the recovery of over 1000 high-quality activated sludge metagenome-assembled genomes encoding full-length rRNA genes using long-read sequencing.</title>
        <authorList>
            <person name="Singleton C.M."/>
            <person name="Petriglieri F."/>
            <person name="Kristensen J.M."/>
            <person name="Kirkegaard R.H."/>
            <person name="Michaelsen T.Y."/>
            <person name="Andersen M.H."/>
            <person name="Karst S.M."/>
            <person name="Dueholm M.S."/>
            <person name="Nielsen P.H."/>
            <person name="Albertsen M."/>
        </authorList>
    </citation>
    <scope>NUCLEOTIDE SEQUENCE [LARGE SCALE GENOMIC DNA]</scope>
    <source>
        <strain evidence="1">EsbW_18-Q3-R4-48_BATAC.463</strain>
    </source>
</reference>